<keyword evidence="3" id="KW-1185">Reference proteome</keyword>
<dbReference type="EMBL" id="QKKF02002514">
    <property type="protein sequence ID" value="RZF48404.1"/>
    <property type="molecule type" value="Genomic_DNA"/>
</dbReference>
<dbReference type="Proteomes" id="UP000291343">
    <property type="component" value="Unassembled WGS sequence"/>
</dbReference>
<sequence>MITPAILLLVLLYLMGHGNCIISGPEELLVAAATKGFLIDKKLAIHGPPIGAPVVVLGGPPPFFGPPPPFGGPFAFGGGPLPPPFFGPGPVPPFFGPGAPF</sequence>
<organism evidence="2 3">
    <name type="scientific">Laodelphax striatellus</name>
    <name type="common">Small brown planthopper</name>
    <name type="synonym">Delphax striatella</name>
    <dbReference type="NCBI Taxonomy" id="195883"/>
    <lineage>
        <taxon>Eukaryota</taxon>
        <taxon>Metazoa</taxon>
        <taxon>Ecdysozoa</taxon>
        <taxon>Arthropoda</taxon>
        <taxon>Hexapoda</taxon>
        <taxon>Insecta</taxon>
        <taxon>Pterygota</taxon>
        <taxon>Neoptera</taxon>
        <taxon>Paraneoptera</taxon>
        <taxon>Hemiptera</taxon>
        <taxon>Auchenorrhyncha</taxon>
        <taxon>Fulgoroidea</taxon>
        <taxon>Delphacidae</taxon>
        <taxon>Criomorphinae</taxon>
        <taxon>Laodelphax</taxon>
    </lineage>
</organism>
<dbReference type="AlphaFoldDB" id="A0A482XRU2"/>
<dbReference type="InParanoid" id="A0A482XRU2"/>
<evidence type="ECO:0000256" key="1">
    <source>
        <dbReference type="SAM" id="SignalP"/>
    </source>
</evidence>
<comment type="caution">
    <text evidence="2">The sequence shown here is derived from an EMBL/GenBank/DDBJ whole genome shotgun (WGS) entry which is preliminary data.</text>
</comment>
<keyword evidence="1" id="KW-0732">Signal</keyword>
<feature type="chain" id="PRO_5019757839" evidence="1">
    <location>
        <begin position="21"/>
        <end position="101"/>
    </location>
</feature>
<gene>
    <name evidence="2" type="ORF">LSTR_LSTR007571</name>
</gene>
<proteinExistence type="predicted"/>
<evidence type="ECO:0000313" key="2">
    <source>
        <dbReference type="EMBL" id="RZF48404.1"/>
    </source>
</evidence>
<feature type="signal peptide" evidence="1">
    <location>
        <begin position="1"/>
        <end position="20"/>
    </location>
</feature>
<reference evidence="2 3" key="1">
    <citation type="journal article" date="2017" name="Gigascience">
        <title>Genome sequence of the small brown planthopper, Laodelphax striatellus.</title>
        <authorList>
            <person name="Zhu J."/>
            <person name="Jiang F."/>
            <person name="Wang X."/>
            <person name="Yang P."/>
            <person name="Bao Y."/>
            <person name="Zhao W."/>
            <person name="Wang W."/>
            <person name="Lu H."/>
            <person name="Wang Q."/>
            <person name="Cui N."/>
            <person name="Li J."/>
            <person name="Chen X."/>
            <person name="Luo L."/>
            <person name="Yu J."/>
            <person name="Kang L."/>
            <person name="Cui F."/>
        </authorList>
    </citation>
    <scope>NUCLEOTIDE SEQUENCE [LARGE SCALE GENOMIC DNA]</scope>
    <source>
        <strain evidence="2">Lst14</strain>
    </source>
</reference>
<protein>
    <submittedName>
        <fullName evidence="2">Uncharacterized protein</fullName>
    </submittedName>
</protein>
<accession>A0A482XRU2</accession>
<name>A0A482XRU2_LAOST</name>
<evidence type="ECO:0000313" key="3">
    <source>
        <dbReference type="Proteomes" id="UP000291343"/>
    </source>
</evidence>